<comment type="caution">
    <text evidence="13">The sequence shown here is derived from an EMBL/GenBank/DDBJ whole genome shotgun (WGS) entry which is preliminary data.</text>
</comment>
<dbReference type="GO" id="GO:0004252">
    <property type="term" value="F:serine-type endopeptidase activity"/>
    <property type="evidence" value="ECO:0007669"/>
    <property type="project" value="UniProtKB-UniRule"/>
</dbReference>
<evidence type="ECO:0000256" key="3">
    <source>
        <dbReference type="ARBA" id="ARBA00011073"/>
    </source>
</evidence>
<evidence type="ECO:0000256" key="5">
    <source>
        <dbReference type="ARBA" id="ARBA00022670"/>
    </source>
</evidence>
<sequence length="2282" mass="253445">MKFHRITLLLLGMISMGISVLAQSGASTDTMERGIVKVKFKSEVAGKLSTLPTSFSASSFGSSTLEVVARKYSATPMRRLFEQSPNPVLEARHRKHGLHLWYIFEVDPSKDINEVLSAYGEVSEFSFIEGEHTKSLSPYEATEVDVLSTSSDELPYNDTHLPKQWHYDYDNQVESVTDGYDINLFEAWKLNTGSSNVIVSVHDEGVDTSHPDLVDNMWVNIAELNGEPGVDDDNNGYVDDIHGWNFTDDHGDITPQTHGTHVAGTVAATTNNGIGVAGVAGGSGNGDGARIMSMQFLGGGSVERTFIYAADNGAVISQNSWGYTTPGVYDQSVLDAIDYFIAEAGNYPGSPMRGGIVIFAAGNYNSDNEWWPGYYENCLTVGALGPDGKKTSYSNFGKWVDISAPGGESNLGSEASILSTLPNEKYGYLDGTSMACPHVSGVAALVLSNASEVLTPDELRQILVTSNQPIDHINEEYVGKMGVGNINTHLALQSDNGIAPTAITDLQLKGIAQEFAVVNWTIPSDEDDTKPEEFKLYVHTEELKSDNLSSARYKFNIQVGDYENVRDTVTFEVNDLYGLTDYYFVVVSTDRWGNVSSISNSLMGTTKTGPMVNVSEEAENIDLTTNLGNDFSNTLDFKIKNEEEGLLRWEFTSRHINKSLSYYSLPNVGNRKDAQLANLDSSKVNKRASLVAQAHEVAPMSFEKVEKFYGGYFPTSVFGDSDTTLSNSAATIYHVTEDEGFNLTDLRFWLKHDPEKQDVIFEIYKGEKLTQDNLLLSQPYRSNGADEHNAYVRLNEQLYFNKGETFTVVCHIPAGPLYPLGATITTNPSESYMSLLSLDRGNTWITLPEALRGNESFVWNMIAISNFEHLGEYITLTPGAGEVSGKSEVDARLHVDASKLINGTYNSVGIIHSNDVNQPELRMPVKVTVTEQPPILASVNSMNFGSVFLGVEKELVITLVNNGYGNFNNIQLTSTSDDFVFETYPTNQVKALSTGDYIVKFKPSVVGNINAVLKFEGSNGTHEVRLFGVGTAPSEIEVDPMSQVMNDISIGDEIQTSISVTNNGEYPLTYFIPGYNDEEIVEEWGKDYHTFGYRPKLSLKGETNYEWIEIKETGVDITDFMKNHDRNLKETQYYKIELPFEFPFYDKMYSELFFTPFVMMTLSDSVLSVNAPKLEYGLNGLKGMLSAIGIEHIFTEQGEVFYQVEHDKLIVQYEGISQRNRLHEQITLQFVIYDNGTIRINYKDVEQVPEFGQRYWNVLIENPERNDGFRLAGFGGDKYNNDFIKIEWANEMSIEFAYPGPSIITKITNASDVLMPGESNTLDITLSTSDLYEGVINRNINIVHDDPINTSQLPNIQLNIVDGGEATLEFPKDTIDFGEVYQGKVLTEEFYLRNTGTANLSVKNVVLNSEYFELEGPSSVEIKPYHSQIYTIKTVSEVIGEMKANVEITLENDVVETITVMANIENAPGIEVDTTAVSFTLDYGVKEEIDLNIRNTGDTTLDVAIAGSEWLYEDLNSSSNIDSSNHFTYMYRKTSDEFGAPEFSWIDIIGVEGTQHINPATVNINEPEGCWYPVDLPWEFSYYGKPYSKMHIGYNGVITFAGLLGVEWFNVGLPSEKVPNSILPLWSSGGYNTGKWGGENIGVFYHLYDEKIVVTFQYMDSGLGDGDPISVQAILYKDGTMKFQYKMEEIGLDAISHQSTIGLQNEDLSEYTEIAYKKTLDIGRGYAISITPVVTVNVEAGEAITKKLMLDASKIYGGTHETSLLISSNAPNKEQMEKKVILDVIGNSEISYPDSVYFGEVIVENLGSRYKEYVTNVIVKNSGSQEVQLESIVLKNEDEIKGEYEADNGFGGTFWRDIKYLRDPISIRPNDVETIRLKFTPSEAKMLEDTLKITLSNGIEHLIAVNGKAIFPPEMVIGDDEIIVSLNTNSAEKEASFNLSNTGASILNYDINVNYIRGSSEIPTTQSSSLNNNAVLKKKEAKVFNNFALQTSNDSINRELYFGASDLPNNYVGFAGSADFIGATRFNGGREGFNLSQVMTYVNYESISSGEIKVEVRAGGESIYDAVVVSTTTYSFSNNEPGEGTGEWIEIPLEEDVTIYPNEDFYVIFSYPFEISFPQGITSGEKSANRFTYYAGGQWNDLQAGGFASDVYMVKALEKEYVSNSWLILDHENGELEAETDTDIPFMVKASDNILTNQLAEIVVRSNDIKSPQKEVKVRMLLNQAPYAEGLNTQYEVMENDTLNLSFVVKDREGHTFIVSTKHEELTLTQNVDTVSLSMPTD</sequence>
<dbReference type="InterPro" id="IPR022398">
    <property type="entry name" value="Peptidase_S8_His-AS"/>
</dbReference>
<dbReference type="EMBL" id="JABANE010000032">
    <property type="protein sequence ID" value="NME68978.1"/>
    <property type="molecule type" value="Genomic_DNA"/>
</dbReference>
<dbReference type="PROSITE" id="PS50018">
    <property type="entry name" value="RAS_GTPASE_ACTIV_2"/>
    <property type="match status" value="1"/>
</dbReference>
<keyword evidence="11" id="KW-0732">Signal</keyword>
<dbReference type="GO" id="GO:0005737">
    <property type="term" value="C:cytoplasm"/>
    <property type="evidence" value="ECO:0007669"/>
    <property type="project" value="UniProtKB-SubCell"/>
</dbReference>
<evidence type="ECO:0000313" key="13">
    <source>
        <dbReference type="EMBL" id="NME68978.1"/>
    </source>
</evidence>
<dbReference type="InterPro" id="IPR000209">
    <property type="entry name" value="Peptidase_S8/S53_dom"/>
</dbReference>
<evidence type="ECO:0000256" key="11">
    <source>
        <dbReference type="SAM" id="SignalP"/>
    </source>
</evidence>
<dbReference type="PROSITE" id="PS00137">
    <property type="entry name" value="SUBTILASE_HIS"/>
    <property type="match status" value="1"/>
</dbReference>
<name>A0A7X9RUJ5_9BACT</name>
<feature type="non-terminal residue" evidence="13">
    <location>
        <position position="2282"/>
    </location>
</feature>
<evidence type="ECO:0000256" key="1">
    <source>
        <dbReference type="ARBA" id="ARBA00004138"/>
    </source>
</evidence>
<evidence type="ECO:0000256" key="2">
    <source>
        <dbReference type="ARBA" id="ARBA00004496"/>
    </source>
</evidence>
<dbReference type="PROSITE" id="PS00138">
    <property type="entry name" value="SUBTILASE_SER"/>
    <property type="match status" value="1"/>
</dbReference>
<dbReference type="PANTHER" id="PTHR43806:SF11">
    <property type="entry name" value="CEREVISIN-RELATED"/>
    <property type="match status" value="1"/>
</dbReference>
<dbReference type="GO" id="GO:0006508">
    <property type="term" value="P:proteolysis"/>
    <property type="evidence" value="ECO:0007669"/>
    <property type="project" value="UniProtKB-KW"/>
</dbReference>
<dbReference type="InterPro" id="IPR001936">
    <property type="entry name" value="RasGAP_dom"/>
</dbReference>
<evidence type="ECO:0000256" key="6">
    <source>
        <dbReference type="ARBA" id="ARBA00022801"/>
    </source>
</evidence>
<evidence type="ECO:0000256" key="8">
    <source>
        <dbReference type="ARBA" id="ARBA00023069"/>
    </source>
</evidence>
<dbReference type="InterPro" id="IPR053879">
    <property type="entry name" value="HYDIN_VesB_CFA65-like_Ig"/>
</dbReference>
<dbReference type="InterPro" id="IPR050131">
    <property type="entry name" value="Peptidase_S8_subtilisin-like"/>
</dbReference>
<dbReference type="InterPro" id="IPR015500">
    <property type="entry name" value="Peptidase_S8_subtilisin-rel"/>
</dbReference>
<dbReference type="RefSeq" id="WP_169657265.1">
    <property type="nucleotide sequence ID" value="NZ_JABANE010000032.1"/>
</dbReference>
<dbReference type="InterPro" id="IPR023828">
    <property type="entry name" value="Peptidase_S8_Ser-AS"/>
</dbReference>
<evidence type="ECO:0000313" key="14">
    <source>
        <dbReference type="Proteomes" id="UP000576082"/>
    </source>
</evidence>
<proteinExistence type="inferred from homology"/>
<organism evidence="13 14">
    <name type="scientific">Flammeovirga aprica JL-4</name>
    <dbReference type="NCBI Taxonomy" id="694437"/>
    <lineage>
        <taxon>Bacteria</taxon>
        <taxon>Pseudomonadati</taxon>
        <taxon>Bacteroidota</taxon>
        <taxon>Cytophagia</taxon>
        <taxon>Cytophagales</taxon>
        <taxon>Flammeovirgaceae</taxon>
        <taxon>Flammeovirga</taxon>
    </lineage>
</organism>
<accession>A0A7X9RUJ5</accession>
<keyword evidence="4" id="KW-0963">Cytoplasm</keyword>
<keyword evidence="7 10" id="KW-0720">Serine protease</keyword>
<keyword evidence="8" id="KW-0969">Cilium</keyword>
<dbReference type="Proteomes" id="UP000576082">
    <property type="component" value="Unassembled WGS sequence"/>
</dbReference>
<dbReference type="Pfam" id="PF00082">
    <property type="entry name" value="Peptidase_S8"/>
    <property type="match status" value="1"/>
</dbReference>
<protein>
    <submittedName>
        <fullName evidence="13">S8 family serine peptidase</fullName>
    </submittedName>
</protein>
<feature type="active site" description="Charge relay system" evidence="10">
    <location>
        <position position="433"/>
    </location>
</feature>
<reference evidence="13 14" key="1">
    <citation type="submission" date="2020-04" db="EMBL/GenBank/DDBJ databases">
        <title>Flammeovirga sp. SR4, a novel species isolated from seawater.</title>
        <authorList>
            <person name="Wang X."/>
        </authorList>
    </citation>
    <scope>NUCLEOTIDE SEQUENCE [LARGE SCALE GENOMIC DNA]</scope>
    <source>
        <strain evidence="13 14">ATCC 23126</strain>
    </source>
</reference>
<comment type="subcellular location">
    <subcellularLocation>
        <location evidence="1">Cell projection</location>
        <location evidence="1">Cilium</location>
    </subcellularLocation>
    <subcellularLocation>
        <location evidence="2">Cytoplasm</location>
    </subcellularLocation>
</comment>
<feature type="domain" description="Ras-GAP" evidence="12">
    <location>
        <begin position="40"/>
        <end position="156"/>
    </location>
</feature>
<feature type="chain" id="PRO_5031014416" evidence="11">
    <location>
        <begin position="23"/>
        <end position="2282"/>
    </location>
</feature>
<feature type="active site" description="Charge relay system" evidence="10">
    <location>
        <position position="203"/>
    </location>
</feature>
<dbReference type="InterPro" id="IPR013783">
    <property type="entry name" value="Ig-like_fold"/>
</dbReference>
<dbReference type="PROSITE" id="PS51892">
    <property type="entry name" value="SUBTILASE"/>
    <property type="match status" value="1"/>
</dbReference>
<feature type="active site" description="Charge relay system" evidence="10">
    <location>
        <position position="258"/>
    </location>
</feature>
<evidence type="ECO:0000256" key="9">
    <source>
        <dbReference type="ARBA" id="ARBA00023273"/>
    </source>
</evidence>
<dbReference type="PRINTS" id="PR00723">
    <property type="entry name" value="SUBTILISIN"/>
</dbReference>
<dbReference type="SUPFAM" id="SSF52743">
    <property type="entry name" value="Subtilisin-like"/>
    <property type="match status" value="1"/>
</dbReference>
<keyword evidence="9" id="KW-0966">Cell projection</keyword>
<comment type="similarity">
    <text evidence="3 10">Belongs to the peptidase S8 family.</text>
</comment>
<feature type="signal peptide" evidence="11">
    <location>
        <begin position="1"/>
        <end position="22"/>
    </location>
</feature>
<evidence type="ECO:0000256" key="10">
    <source>
        <dbReference type="PROSITE-ProRule" id="PRU01240"/>
    </source>
</evidence>
<keyword evidence="5 10" id="KW-0645">Protease</keyword>
<dbReference type="Gene3D" id="3.40.50.200">
    <property type="entry name" value="Peptidase S8/S53 domain"/>
    <property type="match status" value="1"/>
</dbReference>
<dbReference type="InterPro" id="IPR036852">
    <property type="entry name" value="Peptidase_S8/S53_dom_sf"/>
</dbReference>
<dbReference type="Gene3D" id="2.60.40.10">
    <property type="entry name" value="Immunoglobulins"/>
    <property type="match status" value="4"/>
</dbReference>
<evidence type="ECO:0000256" key="7">
    <source>
        <dbReference type="ARBA" id="ARBA00022825"/>
    </source>
</evidence>
<dbReference type="PANTHER" id="PTHR43806">
    <property type="entry name" value="PEPTIDASE S8"/>
    <property type="match status" value="1"/>
</dbReference>
<gene>
    <name evidence="13" type="ORF">HHU12_13475</name>
</gene>
<keyword evidence="14" id="KW-1185">Reference proteome</keyword>
<keyword evidence="6 10" id="KW-0378">Hydrolase</keyword>
<evidence type="ECO:0000256" key="4">
    <source>
        <dbReference type="ARBA" id="ARBA00022490"/>
    </source>
</evidence>
<dbReference type="Pfam" id="PF22544">
    <property type="entry name" value="HYDIN_VesB_CFA65-like_Ig"/>
    <property type="match status" value="1"/>
</dbReference>
<evidence type="ECO:0000259" key="12">
    <source>
        <dbReference type="PROSITE" id="PS50018"/>
    </source>
</evidence>